<dbReference type="AlphaFoldDB" id="A0AAT9H3Q9"/>
<accession>A0AAT9H3Q9</accession>
<organism evidence="1">
    <name type="scientific">Flavobacterium sp. CFS9</name>
    <dbReference type="NCBI Taxonomy" id="3143118"/>
    <lineage>
        <taxon>Bacteria</taxon>
        <taxon>Pseudomonadati</taxon>
        <taxon>Bacteroidota</taxon>
        <taxon>Flavobacteriia</taxon>
        <taxon>Flavobacteriales</taxon>
        <taxon>Flavobacteriaceae</taxon>
        <taxon>Flavobacterium</taxon>
    </lineage>
</organism>
<reference evidence="1" key="1">
    <citation type="submission" date="2024-05" db="EMBL/GenBank/DDBJ databases">
        <title>Whole-Genome Sequence of CFS9, a Potential Fish Probiotic Isolated from the Body Surface of Silurus asotus.</title>
        <authorList>
            <person name="Kojima M."/>
            <person name="Tobioka K."/>
            <person name="Yokota K."/>
            <person name="Nakatani H."/>
            <person name="Hori K."/>
            <person name="Tamaru Y."/>
            <person name="Okazaki F."/>
        </authorList>
    </citation>
    <scope>NUCLEOTIDE SEQUENCE</scope>
    <source>
        <strain evidence="1">CFS9</strain>
    </source>
</reference>
<proteinExistence type="predicted"/>
<protein>
    <submittedName>
        <fullName evidence="1">Uncharacterized protein</fullName>
    </submittedName>
</protein>
<sequence length="72" mass="8698">MKIQKVDNKDYHYKTNVKHKGNPVEYKIQIPIVYPNFPKIKGDIQSQKKKDMIRQWYFQLHNNVVVLSKIQL</sequence>
<evidence type="ECO:0000313" key="1">
    <source>
        <dbReference type="EMBL" id="BFM44133.1"/>
    </source>
</evidence>
<name>A0AAT9H3Q9_9FLAO</name>
<gene>
    <name evidence="1" type="ORF">CFS9_27740</name>
</gene>
<dbReference type="EMBL" id="AP031573">
    <property type="protein sequence ID" value="BFM44133.1"/>
    <property type="molecule type" value="Genomic_DNA"/>
</dbReference>